<dbReference type="GO" id="GO:0003700">
    <property type="term" value="F:DNA-binding transcription factor activity"/>
    <property type="evidence" value="ECO:0007669"/>
    <property type="project" value="InterPro"/>
</dbReference>
<name>A0A846XR77_9NOCA</name>
<dbReference type="InterPro" id="IPR047057">
    <property type="entry name" value="MerR_fam"/>
</dbReference>
<organism evidence="3 4">
    <name type="scientific">Nocardia speluncae</name>
    <dbReference type="NCBI Taxonomy" id="419477"/>
    <lineage>
        <taxon>Bacteria</taxon>
        <taxon>Bacillati</taxon>
        <taxon>Actinomycetota</taxon>
        <taxon>Actinomycetes</taxon>
        <taxon>Mycobacteriales</taxon>
        <taxon>Nocardiaceae</taxon>
        <taxon>Nocardia</taxon>
    </lineage>
</organism>
<dbReference type="GO" id="GO:0003677">
    <property type="term" value="F:DNA binding"/>
    <property type="evidence" value="ECO:0007669"/>
    <property type="project" value="UniProtKB-KW"/>
</dbReference>
<evidence type="ECO:0000256" key="1">
    <source>
        <dbReference type="ARBA" id="ARBA00023125"/>
    </source>
</evidence>
<dbReference type="RefSeq" id="WP_068041414.1">
    <property type="nucleotide sequence ID" value="NZ_JAAXOO010000008.1"/>
</dbReference>
<dbReference type="PANTHER" id="PTHR30204">
    <property type="entry name" value="REDOX-CYCLING DRUG-SENSING TRANSCRIPTIONAL ACTIVATOR SOXR"/>
    <property type="match status" value="1"/>
</dbReference>
<dbReference type="Gene3D" id="1.10.1660.10">
    <property type="match status" value="1"/>
</dbReference>
<feature type="domain" description="HTH merR-type" evidence="2">
    <location>
        <begin position="1"/>
        <end position="69"/>
    </location>
</feature>
<dbReference type="Proteomes" id="UP000565715">
    <property type="component" value="Unassembled WGS sequence"/>
</dbReference>
<proteinExistence type="predicted"/>
<gene>
    <name evidence="3" type="ORF">HGA13_28620</name>
</gene>
<dbReference type="PRINTS" id="PR00040">
    <property type="entry name" value="HTHMERR"/>
</dbReference>
<sequence length="141" mass="15062">MKTIGEVAAELGVEAHVLRHWENVGALTVRRAGNGYRIYDDSTLEQAHTVLKLRRVGLSLPEVAAAMAPTKSAAQAVVKAKIAALENEVVHRQQAITFLQHTVECRHRYLDDCPDCATFVRGAGAALPLGSTAPTVAAPPS</sequence>
<evidence type="ECO:0000259" key="2">
    <source>
        <dbReference type="PROSITE" id="PS50937"/>
    </source>
</evidence>
<dbReference type="PROSITE" id="PS50937">
    <property type="entry name" value="HTH_MERR_2"/>
    <property type="match status" value="1"/>
</dbReference>
<dbReference type="SUPFAM" id="SSF46955">
    <property type="entry name" value="Putative DNA-binding domain"/>
    <property type="match status" value="1"/>
</dbReference>
<reference evidence="3 4" key="1">
    <citation type="submission" date="2020-04" db="EMBL/GenBank/DDBJ databases">
        <title>MicrobeNet Type strains.</title>
        <authorList>
            <person name="Nicholson A.C."/>
        </authorList>
    </citation>
    <scope>NUCLEOTIDE SEQUENCE [LARGE SCALE GENOMIC DNA]</scope>
    <source>
        <strain evidence="3 4">DSM 45078</strain>
    </source>
</reference>
<dbReference type="CDD" id="cd00592">
    <property type="entry name" value="HTH_MerR-like"/>
    <property type="match status" value="1"/>
</dbReference>
<dbReference type="InterPro" id="IPR000551">
    <property type="entry name" value="MerR-type_HTH_dom"/>
</dbReference>
<protein>
    <submittedName>
        <fullName evidence="3">MerR family transcriptional regulator</fullName>
    </submittedName>
</protein>
<keyword evidence="4" id="KW-1185">Reference proteome</keyword>
<dbReference type="SMART" id="SM00422">
    <property type="entry name" value="HTH_MERR"/>
    <property type="match status" value="1"/>
</dbReference>
<evidence type="ECO:0000313" key="4">
    <source>
        <dbReference type="Proteomes" id="UP000565715"/>
    </source>
</evidence>
<keyword evidence="1" id="KW-0238">DNA-binding</keyword>
<dbReference type="PANTHER" id="PTHR30204:SF97">
    <property type="entry name" value="MERR FAMILY REGULATORY PROTEIN"/>
    <property type="match status" value="1"/>
</dbReference>
<dbReference type="AlphaFoldDB" id="A0A846XR77"/>
<evidence type="ECO:0000313" key="3">
    <source>
        <dbReference type="EMBL" id="NKY37003.1"/>
    </source>
</evidence>
<dbReference type="EMBL" id="JAAXOO010000008">
    <property type="protein sequence ID" value="NKY37003.1"/>
    <property type="molecule type" value="Genomic_DNA"/>
</dbReference>
<dbReference type="Pfam" id="PF13411">
    <property type="entry name" value="MerR_1"/>
    <property type="match status" value="1"/>
</dbReference>
<accession>A0A846XR77</accession>
<comment type="caution">
    <text evidence="3">The sequence shown here is derived from an EMBL/GenBank/DDBJ whole genome shotgun (WGS) entry which is preliminary data.</text>
</comment>
<dbReference type="InterPro" id="IPR009061">
    <property type="entry name" value="DNA-bd_dom_put_sf"/>
</dbReference>